<comment type="subcellular location">
    <subcellularLocation>
        <location evidence="1">Cell membrane</location>
        <topology evidence="1">Multi-pass membrane protein</topology>
    </subcellularLocation>
</comment>
<keyword evidence="10" id="KW-1185">Reference proteome</keyword>
<feature type="transmembrane region" description="Helical" evidence="7">
    <location>
        <begin position="662"/>
        <end position="684"/>
    </location>
</feature>
<feature type="transmembrane region" description="Helical" evidence="7">
    <location>
        <begin position="562"/>
        <end position="581"/>
    </location>
</feature>
<feature type="transmembrane region" description="Helical" evidence="7">
    <location>
        <begin position="204"/>
        <end position="222"/>
    </location>
</feature>
<evidence type="ECO:0000256" key="5">
    <source>
        <dbReference type="ARBA" id="ARBA00022989"/>
    </source>
</evidence>
<evidence type="ECO:0000256" key="3">
    <source>
        <dbReference type="ARBA" id="ARBA00022475"/>
    </source>
</evidence>
<comment type="similarity">
    <text evidence="2">Belongs to the resistance-nodulation-cell division (RND) (TC 2.A.6) family. MmpL subfamily.</text>
</comment>
<feature type="transmembrane region" description="Helical" evidence="7">
    <location>
        <begin position="588"/>
        <end position="610"/>
    </location>
</feature>
<feature type="transmembrane region" description="Helical" evidence="7">
    <location>
        <begin position="405"/>
        <end position="426"/>
    </location>
</feature>
<gene>
    <name evidence="9" type="ORF">SAMN04488554_0400</name>
</gene>
<evidence type="ECO:0000256" key="4">
    <source>
        <dbReference type="ARBA" id="ARBA00022692"/>
    </source>
</evidence>
<keyword evidence="3" id="KW-1003">Cell membrane</keyword>
<dbReference type="AlphaFoldDB" id="A0A1H5CKV6"/>
<keyword evidence="5 7" id="KW-1133">Transmembrane helix</keyword>
<evidence type="ECO:0000313" key="10">
    <source>
        <dbReference type="Proteomes" id="UP000199220"/>
    </source>
</evidence>
<feature type="transmembrane region" description="Helical" evidence="7">
    <location>
        <begin position="622"/>
        <end position="641"/>
    </location>
</feature>
<feature type="transmembrane region" description="Helical" evidence="7">
    <location>
        <begin position="263"/>
        <end position="284"/>
    </location>
</feature>
<evidence type="ECO:0000256" key="6">
    <source>
        <dbReference type="ARBA" id="ARBA00023136"/>
    </source>
</evidence>
<dbReference type="InterPro" id="IPR050545">
    <property type="entry name" value="Mycobact_MmpL"/>
</dbReference>
<protein>
    <submittedName>
        <fullName evidence="9">Putative drug exporter of the RND superfamily</fullName>
    </submittedName>
</protein>
<feature type="transmembrane region" description="Helical" evidence="7">
    <location>
        <begin position="338"/>
        <end position="362"/>
    </location>
</feature>
<evidence type="ECO:0000259" key="8">
    <source>
        <dbReference type="Pfam" id="PF03176"/>
    </source>
</evidence>
<feature type="domain" description="Membrane transport protein MMPL" evidence="8">
    <location>
        <begin position="55"/>
        <end position="404"/>
    </location>
</feature>
<dbReference type="Gene3D" id="1.20.1640.10">
    <property type="entry name" value="Multidrug efflux transporter AcrB transmembrane domain"/>
    <property type="match status" value="2"/>
</dbReference>
<dbReference type="STRING" id="648782.SAMN04488554_0400"/>
<keyword evidence="6 7" id="KW-0472">Membrane</keyword>
<dbReference type="PANTHER" id="PTHR33406:SF6">
    <property type="entry name" value="MEMBRANE PROTEIN YDGH-RELATED"/>
    <property type="match status" value="1"/>
</dbReference>
<organism evidence="9 10">
    <name type="scientific">Ruania alba</name>
    <dbReference type="NCBI Taxonomy" id="648782"/>
    <lineage>
        <taxon>Bacteria</taxon>
        <taxon>Bacillati</taxon>
        <taxon>Actinomycetota</taxon>
        <taxon>Actinomycetes</taxon>
        <taxon>Micrococcales</taxon>
        <taxon>Ruaniaceae</taxon>
        <taxon>Ruania</taxon>
    </lineage>
</organism>
<dbReference type="PANTHER" id="PTHR33406">
    <property type="entry name" value="MEMBRANE PROTEIN MJ1562-RELATED"/>
    <property type="match status" value="1"/>
</dbReference>
<dbReference type="Proteomes" id="UP000199220">
    <property type="component" value="Unassembled WGS sequence"/>
</dbReference>
<reference evidence="10" key="1">
    <citation type="submission" date="2016-10" db="EMBL/GenBank/DDBJ databases">
        <authorList>
            <person name="Varghese N."/>
            <person name="Submissions S."/>
        </authorList>
    </citation>
    <scope>NUCLEOTIDE SEQUENCE [LARGE SCALE GENOMIC DNA]</scope>
    <source>
        <strain evidence="10">DSM 21368</strain>
    </source>
</reference>
<evidence type="ECO:0000313" key="9">
    <source>
        <dbReference type="EMBL" id="SED67255.1"/>
    </source>
</evidence>
<evidence type="ECO:0000256" key="7">
    <source>
        <dbReference type="SAM" id="Phobius"/>
    </source>
</evidence>
<evidence type="ECO:0000256" key="2">
    <source>
        <dbReference type="ARBA" id="ARBA00010157"/>
    </source>
</evidence>
<feature type="transmembrane region" description="Helical" evidence="7">
    <location>
        <begin position="229"/>
        <end position="251"/>
    </location>
</feature>
<dbReference type="GO" id="GO:0005886">
    <property type="term" value="C:plasma membrane"/>
    <property type="evidence" value="ECO:0007669"/>
    <property type="project" value="UniProtKB-SubCell"/>
</dbReference>
<accession>A0A1H5CKV6</accession>
<dbReference type="EMBL" id="FNTX01000001">
    <property type="protein sequence ID" value="SED67255.1"/>
    <property type="molecule type" value="Genomic_DNA"/>
</dbReference>
<dbReference type="OrthoDB" id="2365435at2"/>
<dbReference type="InterPro" id="IPR004869">
    <property type="entry name" value="MMPL_dom"/>
</dbReference>
<feature type="domain" description="Membrane transport protein MMPL" evidence="8">
    <location>
        <begin position="497"/>
        <end position="732"/>
    </location>
</feature>
<proteinExistence type="inferred from homology"/>
<dbReference type="SUPFAM" id="SSF82866">
    <property type="entry name" value="Multidrug efflux transporter AcrB transmembrane domain"/>
    <property type="match status" value="2"/>
</dbReference>
<name>A0A1H5CKV6_9MICO</name>
<feature type="transmembrane region" description="Helical" evidence="7">
    <location>
        <begin position="690"/>
        <end position="713"/>
    </location>
</feature>
<feature type="transmembrane region" description="Helical" evidence="7">
    <location>
        <begin position="305"/>
        <end position="326"/>
    </location>
</feature>
<sequence>MLSMLTNAGASSRRPALVRSLMVALALVAWLAIGGFGGMAQGNLSGVQENDPAAFLPESAESTQANELIADFSEDTSLPALLVIEADDGGALTPQDLAAIGTLAESIPGLDLPGGATVADYLVTSQIPTVPSEDGEAALLPISLDAAQASDLLGEDEERVSTAVTERIRAEVADTLPDADLAGWVTGPAAGVADLVSAFAGIDGILLGVALAVVLVILAIVYRSPLLPFAVILTSVFSLCLAALVIVPLAGADVLLLNGQSQGILSILVIGAATDYSLLLVARYREELTRNEHPAAAMRAAWRATLEPIAASAGTVIVGLLCLLLSDLGSNASLGPIAAIGIVASVLGALTLLPALLLVLGARSRAMFWPSRPRYAPERSVQDAGVPTTGLWARVATLVTKRARVVWVSTAVVLGVLAAFATTFQAEGTSDNDVFLSEVESVAGEEVLAEHFAVGTVQPIQVVAPEGSTDDVLAAAESVDGVTSAAVVTEGSGQGVPGQGEAMVIDGRVLVEVVTTDSAESQAVLATVTEVRTALETVNEDILVGGEAAQRLDTQETAERDLRTIIPVVLLVIALMLMILLRSVVAPLVLLAANVLSFAATMGLSALVFNHLLDFPGADATVPLYGFVFLVALGIDYSIFLMTRVREESLQLGTRPGVRTGLAVTGGVITSAGLVLAATFSALWVIPLLFLAQLAFIVAVGVLIDTFVVRSLLVPGLVHDLGRRTWWPWARRMPAD</sequence>
<dbReference type="Pfam" id="PF03176">
    <property type="entry name" value="MMPL"/>
    <property type="match status" value="2"/>
</dbReference>
<keyword evidence="4 7" id="KW-0812">Transmembrane</keyword>
<evidence type="ECO:0000256" key="1">
    <source>
        <dbReference type="ARBA" id="ARBA00004651"/>
    </source>
</evidence>